<reference evidence="1 2" key="1">
    <citation type="submission" date="2019-04" db="EMBL/GenBank/DDBJ databases">
        <title>Lampropedia sp YIM MLB12 draf genome.</title>
        <authorList>
            <person name="Wang Y.-X."/>
        </authorList>
    </citation>
    <scope>NUCLEOTIDE SEQUENCE [LARGE SCALE GENOMIC DNA]</scope>
    <source>
        <strain evidence="1 2">YIM MLB12</strain>
    </source>
</reference>
<accession>A0A4S5BN02</accession>
<gene>
    <name evidence="1" type="ORF">E8K88_15860</name>
</gene>
<proteinExistence type="predicted"/>
<name>A0A4S5BN02_9BURK</name>
<dbReference type="OrthoDB" id="5147465at2"/>
<keyword evidence="2" id="KW-1185">Reference proteome</keyword>
<protein>
    <submittedName>
        <fullName evidence="1">Uncharacterized protein</fullName>
    </submittedName>
</protein>
<dbReference type="RefSeq" id="WP_136407657.1">
    <property type="nucleotide sequence ID" value="NZ_SSWX01000027.1"/>
</dbReference>
<comment type="caution">
    <text evidence="1">The sequence shown here is derived from an EMBL/GenBank/DDBJ whole genome shotgun (WGS) entry which is preliminary data.</text>
</comment>
<sequence>MEIYKKIKWPAYWVAGVPSATILSREDLLCLIYEVSEFPAANIEKLHRVEIGNEKNECNKTWLLSFFNSCLMSKYSAFCSGYFDDFSQGRKGLSYGDVHIGVSTEIVGLLKKVGNLKDDYRHYLFSFHDEIFECAATPPEFYWACCEIQEIVSYAECMMRKYFSA</sequence>
<dbReference type="Proteomes" id="UP000306236">
    <property type="component" value="Unassembled WGS sequence"/>
</dbReference>
<dbReference type="EMBL" id="SSWX01000027">
    <property type="protein sequence ID" value="THJ31118.1"/>
    <property type="molecule type" value="Genomic_DNA"/>
</dbReference>
<dbReference type="AlphaFoldDB" id="A0A4S5BN02"/>
<evidence type="ECO:0000313" key="2">
    <source>
        <dbReference type="Proteomes" id="UP000306236"/>
    </source>
</evidence>
<evidence type="ECO:0000313" key="1">
    <source>
        <dbReference type="EMBL" id="THJ31118.1"/>
    </source>
</evidence>
<organism evidence="1 2">
    <name type="scientific">Lampropedia aestuarii</name>
    <dbReference type="NCBI Taxonomy" id="2562762"/>
    <lineage>
        <taxon>Bacteria</taxon>
        <taxon>Pseudomonadati</taxon>
        <taxon>Pseudomonadota</taxon>
        <taxon>Betaproteobacteria</taxon>
        <taxon>Burkholderiales</taxon>
        <taxon>Comamonadaceae</taxon>
        <taxon>Lampropedia</taxon>
    </lineage>
</organism>